<dbReference type="Pfam" id="PF07739">
    <property type="entry name" value="TipAS"/>
    <property type="match status" value="1"/>
</dbReference>
<keyword evidence="3" id="KW-0010">Activator</keyword>
<dbReference type="PROSITE" id="PS50937">
    <property type="entry name" value="HTH_MERR_2"/>
    <property type="match status" value="1"/>
</dbReference>
<dbReference type="InterPro" id="IPR036244">
    <property type="entry name" value="TipA-like_antibiotic-bd"/>
</dbReference>
<keyword evidence="7" id="KW-1185">Reference proteome</keyword>
<dbReference type="InterPro" id="IPR012925">
    <property type="entry name" value="TipAS_dom"/>
</dbReference>
<evidence type="ECO:0000256" key="2">
    <source>
        <dbReference type="ARBA" id="ARBA00023125"/>
    </source>
</evidence>
<comment type="caution">
    <text evidence="6">The sequence shown here is derived from an EMBL/GenBank/DDBJ whole genome shotgun (WGS) entry which is preliminary data.</text>
</comment>
<evidence type="ECO:0000259" key="5">
    <source>
        <dbReference type="PROSITE" id="PS50937"/>
    </source>
</evidence>
<protein>
    <submittedName>
        <fullName evidence="6">MerR family transcriptional regulator</fullName>
    </submittedName>
</protein>
<feature type="domain" description="HTH merR-type" evidence="5">
    <location>
        <begin position="1"/>
        <end position="71"/>
    </location>
</feature>
<evidence type="ECO:0000313" key="7">
    <source>
        <dbReference type="Proteomes" id="UP000622610"/>
    </source>
</evidence>
<keyword evidence="2" id="KW-0238">DNA-binding</keyword>
<dbReference type="Gene3D" id="1.10.1660.10">
    <property type="match status" value="1"/>
</dbReference>
<organism evidence="6 7">
    <name type="scientific">Enterococcus alcedinis</name>
    <dbReference type="NCBI Taxonomy" id="1274384"/>
    <lineage>
        <taxon>Bacteria</taxon>
        <taxon>Bacillati</taxon>
        <taxon>Bacillota</taxon>
        <taxon>Bacilli</taxon>
        <taxon>Lactobacillales</taxon>
        <taxon>Enterococcaceae</taxon>
        <taxon>Enterococcus</taxon>
    </lineage>
</organism>
<dbReference type="PANTHER" id="PTHR30204">
    <property type="entry name" value="REDOX-CYCLING DRUG-SENSING TRANSCRIPTIONAL ACTIVATOR SOXR"/>
    <property type="match status" value="1"/>
</dbReference>
<dbReference type="SMART" id="SM00422">
    <property type="entry name" value="HTH_MERR"/>
    <property type="match status" value="1"/>
</dbReference>
<evidence type="ECO:0000256" key="3">
    <source>
        <dbReference type="ARBA" id="ARBA00023159"/>
    </source>
</evidence>
<keyword evidence="1" id="KW-0805">Transcription regulation</keyword>
<dbReference type="InterPro" id="IPR009061">
    <property type="entry name" value="DNA-bd_dom_put_sf"/>
</dbReference>
<dbReference type="InterPro" id="IPR047057">
    <property type="entry name" value="MerR_fam"/>
</dbReference>
<gene>
    <name evidence="6" type="ORF">GCM10011482_12700</name>
</gene>
<dbReference type="Proteomes" id="UP000622610">
    <property type="component" value="Unassembled WGS sequence"/>
</dbReference>
<proteinExistence type="predicted"/>
<dbReference type="PRINTS" id="PR00040">
    <property type="entry name" value="HTHMERR"/>
</dbReference>
<dbReference type="PANTHER" id="PTHR30204:SF90">
    <property type="entry name" value="HTH-TYPE TRANSCRIPTIONAL ACTIVATOR MTA"/>
    <property type="match status" value="1"/>
</dbReference>
<dbReference type="CDD" id="cd01106">
    <property type="entry name" value="HTH_TipAL-Mta"/>
    <property type="match status" value="1"/>
</dbReference>
<name>A0A917N4N9_9ENTE</name>
<dbReference type="RefSeq" id="WP_188367449.1">
    <property type="nucleotide sequence ID" value="NZ_BMDT01000004.1"/>
</dbReference>
<sequence length="251" mass="29331">MRYSIQKMSQISGVSGRTLRYYDQIGLLKPKEITDSGYRQYSEVEVDKLQQILLYKKMGLKLQAIKLILDNPNYNILEALEEQKKHLLLEKDRLEEVIKTVDKTLVSMKGSYEMTNEEKFKGLKEERIRINEEKYGEEIRQKYGEEVVAASVKKQLNLTEADFEDMQATEKLLLHKLTEYLVVDEIANPLAQEIFNLHKKWLQFSWANYQADAHKGVAMMYISDERFTAYYDEKSGVGSAEALNKIIQYYA</sequence>
<keyword evidence="4" id="KW-0804">Transcription</keyword>
<accession>A0A917N4N9</accession>
<dbReference type="GO" id="GO:0003677">
    <property type="term" value="F:DNA binding"/>
    <property type="evidence" value="ECO:0007669"/>
    <property type="project" value="UniProtKB-KW"/>
</dbReference>
<dbReference type="SUPFAM" id="SSF46955">
    <property type="entry name" value="Putative DNA-binding domain"/>
    <property type="match status" value="1"/>
</dbReference>
<evidence type="ECO:0000256" key="4">
    <source>
        <dbReference type="ARBA" id="ARBA00023163"/>
    </source>
</evidence>
<dbReference type="InterPro" id="IPR000551">
    <property type="entry name" value="MerR-type_HTH_dom"/>
</dbReference>
<reference evidence="6" key="1">
    <citation type="journal article" date="2014" name="Int. J. Syst. Evol. Microbiol.">
        <title>Complete genome sequence of Corynebacterium casei LMG S-19264T (=DSM 44701T), isolated from a smear-ripened cheese.</title>
        <authorList>
            <consortium name="US DOE Joint Genome Institute (JGI-PGF)"/>
            <person name="Walter F."/>
            <person name="Albersmeier A."/>
            <person name="Kalinowski J."/>
            <person name="Ruckert C."/>
        </authorList>
    </citation>
    <scope>NUCLEOTIDE SEQUENCE</scope>
    <source>
        <strain evidence="6">CCM 8433</strain>
    </source>
</reference>
<evidence type="ECO:0000256" key="1">
    <source>
        <dbReference type="ARBA" id="ARBA00023015"/>
    </source>
</evidence>
<dbReference type="Gene3D" id="1.10.490.50">
    <property type="entry name" value="Antibiotic binding domain of TipA-like multidrug resistance regulators"/>
    <property type="match status" value="1"/>
</dbReference>
<dbReference type="EMBL" id="BMDT01000004">
    <property type="protein sequence ID" value="GGI65616.1"/>
    <property type="molecule type" value="Genomic_DNA"/>
</dbReference>
<dbReference type="AlphaFoldDB" id="A0A917N4N9"/>
<reference evidence="6" key="2">
    <citation type="submission" date="2020-09" db="EMBL/GenBank/DDBJ databases">
        <authorList>
            <person name="Sun Q."/>
            <person name="Sedlacek I."/>
        </authorList>
    </citation>
    <scope>NUCLEOTIDE SEQUENCE</scope>
    <source>
        <strain evidence="6">CCM 8433</strain>
    </source>
</reference>
<evidence type="ECO:0000313" key="6">
    <source>
        <dbReference type="EMBL" id="GGI65616.1"/>
    </source>
</evidence>
<dbReference type="Pfam" id="PF13411">
    <property type="entry name" value="MerR_1"/>
    <property type="match status" value="1"/>
</dbReference>
<dbReference type="SUPFAM" id="SSF89082">
    <property type="entry name" value="Antibiotic binding domain of TipA-like multidrug resistance regulators"/>
    <property type="match status" value="1"/>
</dbReference>
<dbReference type="GO" id="GO:0003700">
    <property type="term" value="F:DNA-binding transcription factor activity"/>
    <property type="evidence" value="ECO:0007669"/>
    <property type="project" value="InterPro"/>
</dbReference>